<evidence type="ECO:0008006" key="3">
    <source>
        <dbReference type="Google" id="ProtNLM"/>
    </source>
</evidence>
<dbReference type="Proteomes" id="UP001159363">
    <property type="component" value="Chromosome 5"/>
</dbReference>
<proteinExistence type="predicted"/>
<keyword evidence="2" id="KW-1185">Reference proteome</keyword>
<name>A0ABQ9HA79_9NEOP</name>
<organism evidence="1 2">
    <name type="scientific">Dryococelus australis</name>
    <dbReference type="NCBI Taxonomy" id="614101"/>
    <lineage>
        <taxon>Eukaryota</taxon>
        <taxon>Metazoa</taxon>
        <taxon>Ecdysozoa</taxon>
        <taxon>Arthropoda</taxon>
        <taxon>Hexapoda</taxon>
        <taxon>Insecta</taxon>
        <taxon>Pterygota</taxon>
        <taxon>Neoptera</taxon>
        <taxon>Polyneoptera</taxon>
        <taxon>Phasmatodea</taxon>
        <taxon>Verophasmatodea</taxon>
        <taxon>Anareolatae</taxon>
        <taxon>Phasmatidae</taxon>
        <taxon>Eurycanthinae</taxon>
        <taxon>Dryococelus</taxon>
    </lineage>
</organism>
<gene>
    <name evidence="1" type="ORF">PR048_017594</name>
</gene>
<dbReference type="EMBL" id="JARBHB010000006">
    <property type="protein sequence ID" value="KAJ8881121.1"/>
    <property type="molecule type" value="Genomic_DNA"/>
</dbReference>
<evidence type="ECO:0000313" key="2">
    <source>
        <dbReference type="Proteomes" id="UP001159363"/>
    </source>
</evidence>
<dbReference type="PANTHER" id="PTHR45913">
    <property type="entry name" value="EPM2A-INTERACTING PROTEIN 1"/>
    <property type="match status" value="1"/>
</dbReference>
<evidence type="ECO:0000313" key="1">
    <source>
        <dbReference type="EMBL" id="KAJ8881121.1"/>
    </source>
</evidence>
<protein>
    <recommendedName>
        <fullName evidence="3">General transcription factor II-I repeat domain-containing protein 2</fullName>
    </recommendedName>
</protein>
<sequence>MTGKNISLVGLLRKIDNGLVLHCIIHQEVLCGKFVKMNYVLKDLTRIVNLIRGGNREFSAEFHEIPLHSEIHWLSAAFLTDITEHLNILNLKLQGKKQNICQLMSHIEAIRKKLRMFEEDLKSDLKFFKSCSEIKNEFNSADFKQHGQYVIELREEFGKQFSDFDNMKTIFQLFADPMAVMIGDQDPKLQMELCELQSDIQLS</sequence>
<dbReference type="PANTHER" id="PTHR45913:SF20">
    <property type="entry name" value="GENERAL TRANSCRIPTION FACTOR II-I REPEAT DOMAIN-CONTAINING PROTEIN 2"/>
    <property type="match status" value="1"/>
</dbReference>
<comment type="caution">
    <text evidence="1">The sequence shown here is derived from an EMBL/GenBank/DDBJ whole genome shotgun (WGS) entry which is preliminary data.</text>
</comment>
<accession>A0ABQ9HA79</accession>
<reference evidence="1 2" key="1">
    <citation type="submission" date="2023-02" db="EMBL/GenBank/DDBJ databases">
        <title>LHISI_Scaffold_Assembly.</title>
        <authorList>
            <person name="Stuart O.P."/>
            <person name="Cleave R."/>
            <person name="Magrath M.J.L."/>
            <person name="Mikheyev A.S."/>
        </authorList>
    </citation>
    <scope>NUCLEOTIDE SEQUENCE [LARGE SCALE GENOMIC DNA]</scope>
    <source>
        <strain evidence="1">Daus_M_001</strain>
        <tissue evidence="1">Leg muscle</tissue>
    </source>
</reference>